<dbReference type="InterPro" id="IPR043131">
    <property type="entry name" value="BCAT-like_N"/>
</dbReference>
<evidence type="ECO:0000256" key="8">
    <source>
        <dbReference type="ARBA" id="ARBA00022679"/>
    </source>
</evidence>
<evidence type="ECO:0000256" key="7">
    <source>
        <dbReference type="ARBA" id="ARBA00022605"/>
    </source>
</evidence>
<keyword evidence="8 17" id="KW-0808">Transferase</keyword>
<dbReference type="InterPro" id="IPR018300">
    <property type="entry name" value="Aminotrans_IV_CS"/>
</dbReference>
<dbReference type="EMBL" id="JACHJP010000002">
    <property type="protein sequence ID" value="MBB4915642.1"/>
    <property type="molecule type" value="Genomic_DNA"/>
</dbReference>
<comment type="cofactor">
    <cofactor evidence="1 16">
        <name>pyridoxal 5'-phosphate</name>
        <dbReference type="ChEBI" id="CHEBI:597326"/>
    </cofactor>
</comment>
<sequence length="361" mass="39067">MNAGFQLLPTTHPLPAAEREEILAAPGFGRFFTDHMASATWTKEGGWHDFRVTALEPISLHPGSAVLHYAQEIFEGLKAFRHDDGSIWLFRPDLNARRFVNSARRLALPVLSEELFVESVEALVRADEAWVPPHEGGRSLYLRPFMFGSEAFLGVRPAAQVTYGVIASPAASYFSSGLSGVTLWVSENYARAGKGGTGAAKCGGNYASSLAAQVEAQENGCDQVLYLSDDEERYLEESGTMNLFLVTADGELVTPGLGTILDGVTRDSVLELAAEHGLKPAQRQVSLAQLREGCASGEITELFASGTAAVITPILGFKGREYEQSVGGGIPGEVTTNLRNHILNIQYGQAPDTRNWLRRVI</sequence>
<dbReference type="GO" id="GO:0009097">
    <property type="term" value="P:isoleucine biosynthetic process"/>
    <property type="evidence" value="ECO:0007669"/>
    <property type="project" value="UniProtKB-UniPathway"/>
</dbReference>
<keyword evidence="10 17" id="KW-0100">Branched-chain amino acid biosynthesis</keyword>
<evidence type="ECO:0000256" key="15">
    <source>
        <dbReference type="RuleBase" id="RU004106"/>
    </source>
</evidence>
<reference evidence="18 19" key="1">
    <citation type="submission" date="2020-08" db="EMBL/GenBank/DDBJ databases">
        <title>Genomic Encyclopedia of Type Strains, Phase III (KMG-III): the genomes of soil and plant-associated and newly described type strains.</title>
        <authorList>
            <person name="Whitman W."/>
        </authorList>
    </citation>
    <scope>NUCLEOTIDE SEQUENCE [LARGE SCALE GENOMIC DNA]</scope>
    <source>
        <strain evidence="18 19">CECT 8840</strain>
    </source>
</reference>
<dbReference type="EC" id="2.6.1.42" evidence="17"/>
<dbReference type="CDD" id="cd01557">
    <property type="entry name" value="BCAT_beta_family"/>
    <property type="match status" value="1"/>
</dbReference>
<dbReference type="UniPathway" id="UPA00048">
    <property type="reaction ID" value="UER00073"/>
</dbReference>
<keyword evidence="6 17" id="KW-0032">Aminotransferase</keyword>
<protein>
    <recommendedName>
        <fullName evidence="17">Branched-chain-amino-acid aminotransferase</fullName>
        <ecNumber evidence="17">2.6.1.42</ecNumber>
    </recommendedName>
</protein>
<dbReference type="PROSITE" id="PS00770">
    <property type="entry name" value="AA_TRANSFER_CLASS_4"/>
    <property type="match status" value="1"/>
</dbReference>
<gene>
    <name evidence="18" type="ORF">FHS44_002727</name>
</gene>
<dbReference type="UniPathway" id="UPA00047">
    <property type="reaction ID" value="UER00058"/>
</dbReference>
<comment type="catalytic activity">
    <reaction evidence="12 17">
        <text>L-isoleucine + 2-oxoglutarate = (S)-3-methyl-2-oxopentanoate + L-glutamate</text>
        <dbReference type="Rhea" id="RHEA:24801"/>
        <dbReference type="ChEBI" id="CHEBI:16810"/>
        <dbReference type="ChEBI" id="CHEBI:29985"/>
        <dbReference type="ChEBI" id="CHEBI:35146"/>
        <dbReference type="ChEBI" id="CHEBI:58045"/>
        <dbReference type="EC" id="2.6.1.42"/>
    </reaction>
</comment>
<dbReference type="GO" id="GO:0009099">
    <property type="term" value="P:L-valine biosynthetic process"/>
    <property type="evidence" value="ECO:0007669"/>
    <property type="project" value="UniProtKB-UniPathway"/>
</dbReference>
<evidence type="ECO:0000256" key="1">
    <source>
        <dbReference type="ARBA" id="ARBA00001933"/>
    </source>
</evidence>
<dbReference type="GO" id="GO:0009098">
    <property type="term" value="P:L-leucine biosynthetic process"/>
    <property type="evidence" value="ECO:0007669"/>
    <property type="project" value="UniProtKB-UniPathway"/>
</dbReference>
<evidence type="ECO:0000256" key="13">
    <source>
        <dbReference type="ARBA" id="ARBA00049229"/>
    </source>
</evidence>
<keyword evidence="19" id="KW-1185">Reference proteome</keyword>
<organism evidence="18 19">
    <name type="scientific">Streptosporangium saharense</name>
    <dbReference type="NCBI Taxonomy" id="1706840"/>
    <lineage>
        <taxon>Bacteria</taxon>
        <taxon>Bacillati</taxon>
        <taxon>Actinomycetota</taxon>
        <taxon>Actinomycetes</taxon>
        <taxon>Streptosporangiales</taxon>
        <taxon>Streptosporangiaceae</taxon>
        <taxon>Streptosporangium</taxon>
    </lineage>
</organism>
<comment type="pathway">
    <text evidence="4">Amino-acid biosynthesis; L-leucine biosynthesis; L-leucine from 3-methyl-2-oxobutanoate: step 4/4.</text>
</comment>
<dbReference type="PANTHER" id="PTHR11825">
    <property type="entry name" value="SUBGROUP IIII AMINOTRANSFERASE"/>
    <property type="match status" value="1"/>
</dbReference>
<dbReference type="Pfam" id="PF01063">
    <property type="entry name" value="Aminotran_4"/>
    <property type="match status" value="1"/>
</dbReference>
<comment type="caution">
    <text evidence="18">The sequence shown here is derived from an EMBL/GenBank/DDBJ whole genome shotgun (WGS) entry which is preliminary data.</text>
</comment>
<evidence type="ECO:0000256" key="10">
    <source>
        <dbReference type="ARBA" id="ARBA00023304"/>
    </source>
</evidence>
<evidence type="ECO:0000256" key="16">
    <source>
        <dbReference type="RuleBase" id="RU004516"/>
    </source>
</evidence>
<dbReference type="InterPro" id="IPR033939">
    <property type="entry name" value="BCAT_family"/>
</dbReference>
<comment type="pathway">
    <text evidence="3">Amino-acid biosynthesis; L-valine biosynthesis; L-valine from pyruvate: step 4/4.</text>
</comment>
<dbReference type="InterPro" id="IPR043132">
    <property type="entry name" value="BCAT-like_C"/>
</dbReference>
<evidence type="ECO:0000313" key="18">
    <source>
        <dbReference type="EMBL" id="MBB4915642.1"/>
    </source>
</evidence>
<dbReference type="InterPro" id="IPR036038">
    <property type="entry name" value="Aminotransferase-like"/>
</dbReference>
<dbReference type="NCBIfam" id="NF009897">
    <property type="entry name" value="PRK13357.1"/>
    <property type="match status" value="1"/>
</dbReference>
<keyword evidence="7 17" id="KW-0028">Amino-acid biosynthesis</keyword>
<keyword evidence="9 16" id="KW-0663">Pyridoxal phosphate</keyword>
<dbReference type="Gene3D" id="3.20.10.10">
    <property type="entry name" value="D-amino Acid Aminotransferase, subunit A, domain 2"/>
    <property type="match status" value="1"/>
</dbReference>
<dbReference type="Gene3D" id="3.30.470.10">
    <property type="match status" value="1"/>
</dbReference>
<dbReference type="AlphaFoldDB" id="A0A7W7VMF1"/>
<dbReference type="PANTHER" id="PTHR11825:SF44">
    <property type="entry name" value="BRANCHED-CHAIN-AMINO-ACID AMINOTRANSFERASE"/>
    <property type="match status" value="1"/>
</dbReference>
<comment type="similarity">
    <text evidence="5 15">Belongs to the class-IV pyridoxal-phosphate-dependent aminotransferase family.</text>
</comment>
<evidence type="ECO:0000256" key="9">
    <source>
        <dbReference type="ARBA" id="ARBA00022898"/>
    </source>
</evidence>
<dbReference type="SUPFAM" id="SSF56752">
    <property type="entry name" value="D-aminoacid aminotransferase-like PLP-dependent enzymes"/>
    <property type="match status" value="1"/>
</dbReference>
<dbReference type="RefSeq" id="WP_184714279.1">
    <property type="nucleotide sequence ID" value="NZ_JACHJP010000002.1"/>
</dbReference>
<evidence type="ECO:0000256" key="14">
    <source>
        <dbReference type="PIRSR" id="PIRSR006468-1"/>
    </source>
</evidence>
<comment type="catalytic activity">
    <reaction evidence="11 17">
        <text>L-valine + 2-oxoglutarate = 3-methyl-2-oxobutanoate + L-glutamate</text>
        <dbReference type="Rhea" id="RHEA:24813"/>
        <dbReference type="ChEBI" id="CHEBI:11851"/>
        <dbReference type="ChEBI" id="CHEBI:16810"/>
        <dbReference type="ChEBI" id="CHEBI:29985"/>
        <dbReference type="ChEBI" id="CHEBI:57762"/>
        <dbReference type="EC" id="2.6.1.42"/>
    </reaction>
</comment>
<evidence type="ECO:0000313" key="19">
    <source>
        <dbReference type="Proteomes" id="UP000552644"/>
    </source>
</evidence>
<comment type="pathway">
    <text evidence="2">Amino-acid biosynthesis; L-isoleucine biosynthesis; L-isoleucine from 2-oxobutanoate: step 4/4.</text>
</comment>
<dbReference type="Proteomes" id="UP000552644">
    <property type="component" value="Unassembled WGS sequence"/>
</dbReference>
<evidence type="ECO:0000256" key="11">
    <source>
        <dbReference type="ARBA" id="ARBA00048212"/>
    </source>
</evidence>
<evidence type="ECO:0000256" key="17">
    <source>
        <dbReference type="RuleBase" id="RU004517"/>
    </source>
</evidence>
<evidence type="ECO:0000256" key="3">
    <source>
        <dbReference type="ARBA" id="ARBA00004931"/>
    </source>
</evidence>
<accession>A0A7W7VMF1</accession>
<name>A0A7W7VMF1_9ACTN</name>
<feature type="modified residue" description="N6-(pyridoxal phosphate)lysine" evidence="14">
    <location>
        <position position="201"/>
    </location>
</feature>
<evidence type="ECO:0000256" key="12">
    <source>
        <dbReference type="ARBA" id="ARBA00048798"/>
    </source>
</evidence>
<evidence type="ECO:0000256" key="5">
    <source>
        <dbReference type="ARBA" id="ARBA00009320"/>
    </source>
</evidence>
<proteinExistence type="inferred from homology"/>
<evidence type="ECO:0000256" key="4">
    <source>
        <dbReference type="ARBA" id="ARBA00005072"/>
    </source>
</evidence>
<evidence type="ECO:0000256" key="2">
    <source>
        <dbReference type="ARBA" id="ARBA00004824"/>
    </source>
</evidence>
<evidence type="ECO:0000256" key="6">
    <source>
        <dbReference type="ARBA" id="ARBA00022576"/>
    </source>
</evidence>
<dbReference type="PIRSF" id="PIRSF006468">
    <property type="entry name" value="BCAT1"/>
    <property type="match status" value="1"/>
</dbReference>
<dbReference type="InterPro" id="IPR001544">
    <property type="entry name" value="Aminotrans_IV"/>
</dbReference>
<dbReference type="UniPathway" id="UPA00049">
    <property type="reaction ID" value="UER00062"/>
</dbReference>
<comment type="catalytic activity">
    <reaction evidence="13 17">
        <text>L-leucine + 2-oxoglutarate = 4-methyl-2-oxopentanoate + L-glutamate</text>
        <dbReference type="Rhea" id="RHEA:18321"/>
        <dbReference type="ChEBI" id="CHEBI:16810"/>
        <dbReference type="ChEBI" id="CHEBI:17865"/>
        <dbReference type="ChEBI" id="CHEBI:29985"/>
        <dbReference type="ChEBI" id="CHEBI:57427"/>
        <dbReference type="EC" id="2.6.1.42"/>
    </reaction>
</comment>
<dbReference type="NCBIfam" id="TIGR01123">
    <property type="entry name" value="ilvE_II"/>
    <property type="match status" value="1"/>
</dbReference>
<dbReference type="InterPro" id="IPR005786">
    <property type="entry name" value="B_amino_transII"/>
</dbReference>
<dbReference type="GO" id="GO:0004084">
    <property type="term" value="F:branched-chain-amino-acid transaminase activity"/>
    <property type="evidence" value="ECO:0007669"/>
    <property type="project" value="UniProtKB-EC"/>
</dbReference>